<dbReference type="InterPro" id="IPR029045">
    <property type="entry name" value="ClpP/crotonase-like_dom_sf"/>
</dbReference>
<gene>
    <name evidence="1" type="ORF">KPL78_25930</name>
</gene>
<dbReference type="RefSeq" id="WP_219765919.1">
    <property type="nucleotide sequence ID" value="NZ_JAHYBZ010000011.1"/>
</dbReference>
<dbReference type="Pfam" id="PF06833">
    <property type="entry name" value="MdcE"/>
    <property type="match status" value="1"/>
</dbReference>
<name>A0ABS7AG85_9PROT</name>
<keyword evidence="2" id="KW-1185">Reference proteome</keyword>
<comment type="caution">
    <text evidence="1">The sequence shown here is derived from an EMBL/GenBank/DDBJ whole genome shotgun (WGS) entry which is preliminary data.</text>
</comment>
<dbReference type="EMBL" id="JAHYBZ010000011">
    <property type="protein sequence ID" value="MBW6401323.1"/>
    <property type="molecule type" value="Genomic_DNA"/>
</dbReference>
<sequence length="239" mass="24265">MTPDEILTALLPDGHMVQPGPFGTIDGTARVAGVGDVIGIVGGTPLGVDGALLLAGHVLDAVRAGGTEPIVVLVDTASQAMARREELLGLNEFLAHLAKSLALAAMQGHRSVSVLYGTAAAGAIIAAALSSQTLVALPDAAPSVMDLPSISRVTKLPLDRLESLAQSSPIFAPGVAPLFATGAVSEAWEAGEEFAARLAALLARDAPAADVRDQLGLERHGRLFAGEIARKVAEAAVHG</sequence>
<reference evidence="1 2" key="1">
    <citation type="submission" date="2021-07" db="EMBL/GenBank/DDBJ databases">
        <authorList>
            <person name="So Y."/>
        </authorList>
    </citation>
    <scope>NUCLEOTIDE SEQUENCE [LARGE SCALE GENOMIC DNA]</scope>
    <source>
        <strain evidence="1 2">HJA6</strain>
    </source>
</reference>
<protein>
    <submittedName>
        <fullName evidence="1">Biotin-independent malonate decarboxylase subunit gamma</fullName>
    </submittedName>
</protein>
<dbReference type="Proteomes" id="UP001196565">
    <property type="component" value="Unassembled WGS sequence"/>
</dbReference>
<organism evidence="1 2">
    <name type="scientific">Roseomonas alba</name>
    <dbReference type="NCBI Taxonomy" id="2846776"/>
    <lineage>
        <taxon>Bacteria</taxon>
        <taxon>Pseudomonadati</taxon>
        <taxon>Pseudomonadota</taxon>
        <taxon>Alphaproteobacteria</taxon>
        <taxon>Acetobacterales</taxon>
        <taxon>Roseomonadaceae</taxon>
        <taxon>Roseomonas</taxon>
    </lineage>
</organism>
<evidence type="ECO:0000313" key="1">
    <source>
        <dbReference type="EMBL" id="MBW6401323.1"/>
    </source>
</evidence>
<evidence type="ECO:0000313" key="2">
    <source>
        <dbReference type="Proteomes" id="UP001196565"/>
    </source>
</evidence>
<dbReference type="Gene3D" id="3.90.226.10">
    <property type="entry name" value="2-enoyl-CoA Hydratase, Chain A, domain 1"/>
    <property type="match status" value="1"/>
</dbReference>
<proteinExistence type="predicted"/>
<accession>A0ABS7AG85</accession>
<dbReference type="SUPFAM" id="SSF52096">
    <property type="entry name" value="ClpP/crotonase"/>
    <property type="match status" value="1"/>
</dbReference>